<dbReference type="InterPro" id="IPR051538">
    <property type="entry name" value="Acyl-CoA_Synth/Transferase"/>
</dbReference>
<evidence type="ECO:0000313" key="8">
    <source>
        <dbReference type="Proteomes" id="UP000033608"/>
    </source>
</evidence>
<dbReference type="Pfam" id="PF13549">
    <property type="entry name" value="ATP-grasp_5"/>
    <property type="match status" value="1"/>
</dbReference>
<evidence type="ECO:0000313" key="9">
    <source>
        <dbReference type="Proteomes" id="UP000184533"/>
    </source>
</evidence>
<dbReference type="InterPro" id="IPR043938">
    <property type="entry name" value="Ligase_CoA_dom"/>
</dbReference>
<dbReference type="InterPro" id="IPR003781">
    <property type="entry name" value="CoA-bd"/>
</dbReference>
<keyword evidence="2" id="KW-0436">Ligase</keyword>
<dbReference type="GO" id="GO:0016747">
    <property type="term" value="F:acyltransferase activity, transferring groups other than amino-acyl groups"/>
    <property type="evidence" value="ECO:0007669"/>
    <property type="project" value="InterPro"/>
</dbReference>
<dbReference type="GO" id="GO:0005524">
    <property type="term" value="F:ATP binding"/>
    <property type="evidence" value="ECO:0007669"/>
    <property type="project" value="UniProtKB-KW"/>
</dbReference>
<dbReference type="InterPro" id="IPR013815">
    <property type="entry name" value="ATP_grasp_subdomain_1"/>
</dbReference>
<dbReference type="Pfam" id="PF19045">
    <property type="entry name" value="Ligase_CoA_2"/>
    <property type="match status" value="1"/>
</dbReference>
<dbReference type="Gene3D" id="3.30.470.20">
    <property type="entry name" value="ATP-grasp fold, B domain"/>
    <property type="match status" value="1"/>
</dbReference>
<dbReference type="SUPFAM" id="SSF51735">
    <property type="entry name" value="NAD(P)-binding Rossmann-fold domains"/>
    <property type="match status" value="1"/>
</dbReference>
<evidence type="ECO:0000313" key="6">
    <source>
        <dbReference type="EMBL" id="KKB83704.1"/>
    </source>
</evidence>
<dbReference type="Gene3D" id="3.30.1490.20">
    <property type="entry name" value="ATP-grasp fold, A domain"/>
    <property type="match status" value="1"/>
</dbReference>
<dbReference type="PANTHER" id="PTHR43334">
    <property type="entry name" value="ACETATE--COA LIGASE [ADP-FORMING]"/>
    <property type="match status" value="1"/>
</dbReference>
<dbReference type="SUPFAM" id="SSF55729">
    <property type="entry name" value="Acyl-CoA N-acyltransferases (Nat)"/>
    <property type="match status" value="1"/>
</dbReference>
<dbReference type="EMBL" id="LAJF01000089">
    <property type="protein sequence ID" value="KKB83704.1"/>
    <property type="molecule type" value="Genomic_DNA"/>
</dbReference>
<dbReference type="PROSITE" id="PS51186">
    <property type="entry name" value="GNAT"/>
    <property type="match status" value="1"/>
</dbReference>
<evidence type="ECO:0000256" key="4">
    <source>
        <dbReference type="ARBA" id="ARBA00022840"/>
    </source>
</evidence>
<dbReference type="Proteomes" id="UP000033608">
    <property type="component" value="Unassembled WGS sequence"/>
</dbReference>
<sequence length="899" mass="94163">MTIRHLDRAFAPRSVALIGASERPGSLGALVLSNIVSGGFAGTVFPVNPKYAQLSGRPCYARVSDLPEVPDLCVIATPAGTVPDLVEQIGLAGGRAVVVITAGIGKQDGLRQRMLEAAGRHGIRIIGPNTIGLLAPRVGLNASFTHIPARAGSLALLSQSGAIVSSIVDWAESEGIGFSQIVSLGDMADVDVGDCLNALATDAGTSAILLYLESIPDARKFMSAARAVVRLKPVIALKAGRHAQAAKAAQTHTGALAGADGVVEAALRRAGIIRVNDLEDLFAAAEITARFKPLERGRVAIVTNGGGAGVLAVDHLVERGCELAELDPQTIAALDGVLPPNWSGANPVDIIGDAPPARYLEAIRLVAADPNVDVLLVMNCPTALASPTAAAKAMAGLIKNGLIAGKPVLATWLGEFAAGEARRLLNEAGIASIDTPAKAADAVSILTRWRRLTSRLQRVPSTHETIHVDRAAASAVLEKVAAGDRRMLTEPEAKSILAAYGIAVPRGVTVPSVDAVAAAATELLAGGAQLAVKMVSSSLTHKSDLGGVVLNLESAAAARGAAQAVQDRLTSSGHGSALEGFWVEQMVVRPQAEELLVGVTTDPVFGPVLMFGAGGVAVEVVRDTTMELLPVDDVLADDMIDRVRIGALLAGYRNRPAADRGAIVLVLKAVSQLLIDFPQIVALDINPLLADANGVIAVDARIEIDPSRQPIAPPNPAMAIRPYPADWAGLLVLDDQSFDVRAIRPVDAELYPRFLQGITREDLRLRFLMPTTSLSPDALMRLTQLDYDRDIAFVALTRPAGELAGVVRYAADPDGRHAEFGLLVRSDLKGRGLGTGLLKHLIAYARSRGIAELTGILMGENQRMQALCRSLGFTMTTHADDLSRIEARLVLSSDVSSRS</sequence>
<dbReference type="InterPro" id="IPR016181">
    <property type="entry name" value="Acyl_CoA_acyltransferase"/>
</dbReference>
<keyword evidence="4" id="KW-0067">ATP-binding</keyword>
<keyword evidence="8" id="KW-1185">Reference proteome</keyword>
<keyword evidence="1" id="KW-0816">Tricarboxylic acid cycle</keyword>
<dbReference type="InterPro" id="IPR036291">
    <property type="entry name" value="NAD(P)-bd_dom_sf"/>
</dbReference>
<feature type="domain" description="N-acetyltransferase" evidence="5">
    <location>
        <begin position="741"/>
        <end position="896"/>
    </location>
</feature>
<dbReference type="InterPro" id="IPR016102">
    <property type="entry name" value="Succinyl-CoA_synth-like"/>
</dbReference>
<dbReference type="Gene3D" id="3.40.50.720">
    <property type="entry name" value="NAD(P)-binding Rossmann-like Domain"/>
    <property type="match status" value="1"/>
</dbReference>
<dbReference type="Pfam" id="PF13607">
    <property type="entry name" value="Succ_CoA_lig"/>
    <property type="match status" value="1"/>
</dbReference>
<dbReference type="STRING" id="1121477.SAMN02745223_01041"/>
<accession>A0A0F5LNL9</accession>
<dbReference type="Pfam" id="PF00583">
    <property type="entry name" value="Acetyltransf_1"/>
    <property type="match status" value="1"/>
</dbReference>
<name>A0A0F5LNL9_9HYPH</name>
<dbReference type="InterPro" id="IPR032875">
    <property type="entry name" value="Succ_CoA_lig_flav_dom"/>
</dbReference>
<dbReference type="PANTHER" id="PTHR43334:SF1">
    <property type="entry name" value="3-HYDROXYPROPIONATE--COA LIGASE [ADP-FORMING]"/>
    <property type="match status" value="1"/>
</dbReference>
<dbReference type="SUPFAM" id="SSF52210">
    <property type="entry name" value="Succinyl-CoA synthetase domains"/>
    <property type="match status" value="2"/>
</dbReference>
<dbReference type="Gene3D" id="3.40.50.261">
    <property type="entry name" value="Succinyl-CoA synthetase domains"/>
    <property type="match status" value="2"/>
</dbReference>
<dbReference type="EMBL" id="FQVC01000002">
    <property type="protein sequence ID" value="SHE73528.1"/>
    <property type="molecule type" value="Genomic_DNA"/>
</dbReference>
<keyword evidence="6" id="KW-0808">Transferase</keyword>
<dbReference type="OrthoDB" id="9807426at2"/>
<reference evidence="6 8" key="1">
    <citation type="submission" date="2015-03" db="EMBL/GenBank/DDBJ databases">
        <authorList>
            <person name="Hassan Y.I."/>
            <person name="Lepp D."/>
            <person name="Zhou T."/>
        </authorList>
    </citation>
    <scope>NUCLEOTIDE SEQUENCE [LARGE SCALE GENOMIC DNA]</scope>
    <source>
        <strain evidence="6 8">DSM 17137</strain>
    </source>
</reference>
<organism evidence="6 8">
    <name type="scientific">Devosia limi DSM 17137</name>
    <dbReference type="NCBI Taxonomy" id="1121477"/>
    <lineage>
        <taxon>Bacteria</taxon>
        <taxon>Pseudomonadati</taxon>
        <taxon>Pseudomonadota</taxon>
        <taxon>Alphaproteobacteria</taxon>
        <taxon>Hyphomicrobiales</taxon>
        <taxon>Devosiaceae</taxon>
        <taxon>Devosia</taxon>
    </lineage>
</organism>
<evidence type="ECO:0000256" key="2">
    <source>
        <dbReference type="ARBA" id="ARBA00022598"/>
    </source>
</evidence>
<dbReference type="GO" id="GO:0043758">
    <property type="term" value="F:acetate-CoA ligase (ADP-forming) activity"/>
    <property type="evidence" value="ECO:0007669"/>
    <property type="project" value="InterPro"/>
</dbReference>
<keyword evidence="3" id="KW-0547">Nucleotide-binding</keyword>
<dbReference type="RefSeq" id="WP_046135781.1">
    <property type="nucleotide sequence ID" value="NZ_FQVC01000002.1"/>
</dbReference>
<evidence type="ECO:0000259" key="5">
    <source>
        <dbReference type="PROSITE" id="PS51186"/>
    </source>
</evidence>
<dbReference type="PATRIC" id="fig|1121477.3.peg.3859"/>
<reference evidence="7 9" key="2">
    <citation type="submission" date="2016-11" db="EMBL/GenBank/DDBJ databases">
        <authorList>
            <person name="Jaros S."/>
            <person name="Januszkiewicz K."/>
            <person name="Wedrychowicz H."/>
        </authorList>
    </citation>
    <scope>NUCLEOTIDE SEQUENCE [LARGE SCALE GENOMIC DNA]</scope>
    <source>
        <strain evidence="7 9">DSM 17137</strain>
    </source>
</reference>
<gene>
    <name evidence="7" type="ORF">SAMN02745223_01041</name>
    <name evidence="6" type="ORF">VW29_13500</name>
</gene>
<dbReference type="CDD" id="cd04301">
    <property type="entry name" value="NAT_SF"/>
    <property type="match status" value="1"/>
</dbReference>
<protein>
    <submittedName>
        <fullName evidence="6">Acetyltransferase</fullName>
    </submittedName>
</protein>
<dbReference type="SUPFAM" id="SSF56059">
    <property type="entry name" value="Glutathione synthetase ATP-binding domain-like"/>
    <property type="match status" value="1"/>
</dbReference>
<dbReference type="GO" id="GO:0006099">
    <property type="term" value="P:tricarboxylic acid cycle"/>
    <property type="evidence" value="ECO:0007669"/>
    <property type="project" value="UniProtKB-KW"/>
</dbReference>
<dbReference type="InterPro" id="IPR000182">
    <property type="entry name" value="GNAT_dom"/>
</dbReference>
<dbReference type="AlphaFoldDB" id="A0A0F5LNL9"/>
<proteinExistence type="predicted"/>
<evidence type="ECO:0000256" key="1">
    <source>
        <dbReference type="ARBA" id="ARBA00022532"/>
    </source>
</evidence>
<dbReference type="Proteomes" id="UP000184533">
    <property type="component" value="Unassembled WGS sequence"/>
</dbReference>
<evidence type="ECO:0000313" key="7">
    <source>
        <dbReference type="EMBL" id="SHE73528.1"/>
    </source>
</evidence>
<dbReference type="Pfam" id="PF13380">
    <property type="entry name" value="CoA_binding_2"/>
    <property type="match status" value="1"/>
</dbReference>
<evidence type="ECO:0000256" key="3">
    <source>
        <dbReference type="ARBA" id="ARBA00022741"/>
    </source>
</evidence>
<dbReference type="SMART" id="SM00881">
    <property type="entry name" value="CoA_binding"/>
    <property type="match status" value="1"/>
</dbReference>
<dbReference type="Gene3D" id="3.40.630.30">
    <property type="match status" value="1"/>
</dbReference>